<evidence type="ECO:0000256" key="3">
    <source>
        <dbReference type="ARBA" id="ARBA00022840"/>
    </source>
</evidence>
<dbReference type="Proteomes" id="UP000507470">
    <property type="component" value="Unassembled WGS sequence"/>
</dbReference>
<keyword evidence="2" id="KW-0547">Nucleotide-binding</keyword>
<dbReference type="GO" id="GO:0140662">
    <property type="term" value="F:ATP-dependent protein folding chaperone"/>
    <property type="evidence" value="ECO:0007669"/>
    <property type="project" value="InterPro"/>
</dbReference>
<dbReference type="PANTHER" id="PTHR14187">
    <property type="entry name" value="ALPHA KINASE/ELONGATION FACTOR 2 KINASE"/>
    <property type="match status" value="1"/>
</dbReference>
<evidence type="ECO:0000313" key="4">
    <source>
        <dbReference type="EMBL" id="CAC5423253.1"/>
    </source>
</evidence>
<evidence type="ECO:0000313" key="5">
    <source>
        <dbReference type="Proteomes" id="UP000507470"/>
    </source>
</evidence>
<proteinExistence type="inferred from homology"/>
<dbReference type="CDD" id="cd10229">
    <property type="entry name" value="ASKHA_NBD_HSP70_HSPA12"/>
    <property type="match status" value="1"/>
</dbReference>
<dbReference type="InterPro" id="IPR043129">
    <property type="entry name" value="ATPase_NBD"/>
</dbReference>
<protein>
    <submittedName>
        <fullName evidence="4">Uncharacterized protein</fullName>
    </submittedName>
</protein>
<gene>
    <name evidence="4" type="ORF">MCOR_55242</name>
</gene>
<reference evidence="4 5" key="1">
    <citation type="submission" date="2020-06" db="EMBL/GenBank/DDBJ databases">
        <authorList>
            <person name="Li R."/>
            <person name="Bekaert M."/>
        </authorList>
    </citation>
    <scope>NUCLEOTIDE SEQUENCE [LARGE SCALE GENOMIC DNA]</scope>
    <source>
        <strain evidence="5">wild</strain>
    </source>
</reference>
<name>A0A6J8ETS4_MYTCO</name>
<keyword evidence="3" id="KW-0067">ATP-binding</keyword>
<evidence type="ECO:0000256" key="1">
    <source>
        <dbReference type="ARBA" id="ARBA00007381"/>
    </source>
</evidence>
<keyword evidence="5" id="KW-1185">Reference proteome</keyword>
<comment type="similarity">
    <text evidence="1">Belongs to the heat shock protein 70 family.</text>
</comment>
<dbReference type="GO" id="GO:0005524">
    <property type="term" value="F:ATP binding"/>
    <property type="evidence" value="ECO:0007669"/>
    <property type="project" value="UniProtKB-KW"/>
</dbReference>
<dbReference type="OrthoDB" id="2963168at2759"/>
<dbReference type="AlphaFoldDB" id="A0A6J8ETS4"/>
<dbReference type="PANTHER" id="PTHR14187:SF5">
    <property type="entry name" value="HEAT SHOCK 70 KDA PROTEIN 12A"/>
    <property type="match status" value="1"/>
</dbReference>
<dbReference type="SUPFAM" id="SSF53067">
    <property type="entry name" value="Actin-like ATPase domain"/>
    <property type="match status" value="2"/>
</dbReference>
<dbReference type="Pfam" id="PF00012">
    <property type="entry name" value="HSP70"/>
    <property type="match status" value="1"/>
</dbReference>
<dbReference type="InterPro" id="IPR013126">
    <property type="entry name" value="Hsp_70_fam"/>
</dbReference>
<sequence>MTGVTDDVPIYILALCCLVFLYDIKCPDISERNLTAKRFCSRHTLDRYNPDRDMHYACLFDVNSFKYVESCDRIADYSSPGEKYVISGKRTTLACSVDTYQPFALWANISSHCLYHISKCNDEGQILSPNVSKVADRSCQCDHKNGYHFVIQPRDPCGCLPVEEDCSCYHDSDKDIPISVLVCTRGEANSSSTSKRESQVNYTEPSSFHNKLGTGMFLPIKGTLPLPLVTGNFKLVVAIDIGTTSSVYAYSISTTPTDIQLNKPWDSGTRGLCSPKTPTCILLSKDFEQINIGYEAQKEYSDHIYDKEADNYLFVDKFKMKLYEAKNITEKMTIKDIKGHSVPAIQVFSSMIRLLKKRAEKEIKNVYSIPINHTTQWVLTIPAVWTDRAETFMRTCAERAGIPHDQLMIVVESESASVYIHHLIREHKLKKSVTELPKKYLVIDLGGGTDDITAHRISKHGNLKEICKPSGNVNGGKKVDKQILSCLEEIAGKNVIKTLKTKGSFLELLDEFENINNLLSISSQKTKIAFKFPLNLLNELCREHRGKEFHEILKDSKYNNKLVLVNDRMRIDRELIVTFISKVASDIVEDIKYALQKAKTVEIRTFIVVGGFSNSYVIRDTLKHEFPEVEIIYPPFDVDLAVVKGSVLYGHNPYYIKPCSKRANLK</sequence>
<dbReference type="Gene3D" id="3.90.640.10">
    <property type="entry name" value="Actin, Chain A, domain 4"/>
    <property type="match status" value="1"/>
</dbReference>
<evidence type="ECO:0000256" key="2">
    <source>
        <dbReference type="ARBA" id="ARBA00022741"/>
    </source>
</evidence>
<accession>A0A6J8ETS4</accession>
<organism evidence="4 5">
    <name type="scientific">Mytilus coruscus</name>
    <name type="common">Sea mussel</name>
    <dbReference type="NCBI Taxonomy" id="42192"/>
    <lineage>
        <taxon>Eukaryota</taxon>
        <taxon>Metazoa</taxon>
        <taxon>Spiralia</taxon>
        <taxon>Lophotrochozoa</taxon>
        <taxon>Mollusca</taxon>
        <taxon>Bivalvia</taxon>
        <taxon>Autobranchia</taxon>
        <taxon>Pteriomorphia</taxon>
        <taxon>Mytilida</taxon>
        <taxon>Mytiloidea</taxon>
        <taxon>Mytilidae</taxon>
        <taxon>Mytilinae</taxon>
        <taxon>Mytilus</taxon>
    </lineage>
</organism>
<dbReference type="EMBL" id="CACVKT020009755">
    <property type="protein sequence ID" value="CAC5423253.1"/>
    <property type="molecule type" value="Genomic_DNA"/>
</dbReference>
<dbReference type="Gene3D" id="3.30.420.40">
    <property type="match status" value="2"/>
</dbReference>